<gene>
    <name evidence="1" type="ORF">N7541_001492</name>
</gene>
<sequence>MANGVFPSGVDNQPYDCKEAHAILDELILCGNRIAGARKRELSRIETLFQKFTRQVEQQGLGNLNLSWSAIQQPAPTTNPISLEKGHMADPDIAAGSNVESSLLPDDLTTSAHTGYSDNFGISSQEFLSIVDQLTNSVPQGMSDMGPEWLTGDALSFTEPFT</sequence>
<name>A0A9W9RWM8_PENBR</name>
<reference evidence="1" key="1">
    <citation type="submission" date="2022-12" db="EMBL/GenBank/DDBJ databases">
        <authorList>
            <person name="Petersen C."/>
        </authorList>
    </citation>
    <scope>NUCLEOTIDE SEQUENCE</scope>
    <source>
        <strain evidence="1">IBT 35675</strain>
    </source>
</reference>
<reference evidence="1" key="2">
    <citation type="journal article" date="2023" name="IMA Fungus">
        <title>Comparative genomic study of the Penicillium genus elucidates a diverse pangenome and 15 lateral gene transfer events.</title>
        <authorList>
            <person name="Petersen C."/>
            <person name="Sorensen T."/>
            <person name="Nielsen M.R."/>
            <person name="Sondergaard T.E."/>
            <person name="Sorensen J.L."/>
            <person name="Fitzpatrick D.A."/>
            <person name="Frisvad J.C."/>
            <person name="Nielsen K.L."/>
        </authorList>
    </citation>
    <scope>NUCLEOTIDE SEQUENCE</scope>
    <source>
        <strain evidence="1">IBT 35675</strain>
    </source>
</reference>
<keyword evidence="2" id="KW-1185">Reference proteome</keyword>
<dbReference type="EMBL" id="JAPZBR010000001">
    <property type="protein sequence ID" value="KAJ5367551.1"/>
    <property type="molecule type" value="Genomic_DNA"/>
</dbReference>
<evidence type="ECO:0000313" key="2">
    <source>
        <dbReference type="Proteomes" id="UP001148299"/>
    </source>
</evidence>
<proteinExistence type="predicted"/>
<organism evidence="1 2">
    <name type="scientific">Penicillium brevicompactum</name>
    <dbReference type="NCBI Taxonomy" id="5074"/>
    <lineage>
        <taxon>Eukaryota</taxon>
        <taxon>Fungi</taxon>
        <taxon>Dikarya</taxon>
        <taxon>Ascomycota</taxon>
        <taxon>Pezizomycotina</taxon>
        <taxon>Eurotiomycetes</taxon>
        <taxon>Eurotiomycetidae</taxon>
        <taxon>Eurotiales</taxon>
        <taxon>Aspergillaceae</taxon>
        <taxon>Penicillium</taxon>
    </lineage>
</organism>
<comment type="caution">
    <text evidence="1">The sequence shown here is derived from an EMBL/GenBank/DDBJ whole genome shotgun (WGS) entry which is preliminary data.</text>
</comment>
<dbReference type="AlphaFoldDB" id="A0A9W9RWM8"/>
<dbReference type="Proteomes" id="UP001148299">
    <property type="component" value="Unassembled WGS sequence"/>
</dbReference>
<protein>
    <submittedName>
        <fullName evidence="1">Fungal-specific transcription factor domain-containing protein</fullName>
    </submittedName>
</protein>
<evidence type="ECO:0000313" key="1">
    <source>
        <dbReference type="EMBL" id="KAJ5367551.1"/>
    </source>
</evidence>
<accession>A0A9W9RWM8</accession>